<comment type="caution">
    <text evidence="2">The sequence shown here is derived from an EMBL/GenBank/DDBJ whole genome shotgun (WGS) entry which is preliminary data.</text>
</comment>
<accession>A0ABU6MQR5</accession>
<proteinExistence type="predicted"/>
<gene>
    <name evidence="2" type="ORF">P4T90_23390</name>
</gene>
<dbReference type="EMBL" id="JARMAB010000045">
    <property type="protein sequence ID" value="MED1205978.1"/>
    <property type="molecule type" value="Genomic_DNA"/>
</dbReference>
<dbReference type="Gene3D" id="2.60.40.10">
    <property type="entry name" value="Immunoglobulins"/>
    <property type="match status" value="3"/>
</dbReference>
<reference evidence="2 3" key="1">
    <citation type="submission" date="2023-03" db="EMBL/GenBank/DDBJ databases">
        <title>Bacillus Genome Sequencing.</title>
        <authorList>
            <person name="Dunlap C."/>
        </authorList>
    </citation>
    <scope>NUCLEOTIDE SEQUENCE [LARGE SCALE GENOMIC DNA]</scope>
    <source>
        <strain evidence="2 3">B-23453</strain>
    </source>
</reference>
<dbReference type="InterPro" id="IPR013783">
    <property type="entry name" value="Ig-like_fold"/>
</dbReference>
<keyword evidence="3" id="KW-1185">Reference proteome</keyword>
<dbReference type="InterPro" id="IPR041498">
    <property type="entry name" value="Big_6"/>
</dbReference>
<feature type="domain" description="Bacterial Ig" evidence="1">
    <location>
        <begin position="376"/>
        <end position="453"/>
    </location>
</feature>
<organism evidence="2 3">
    <name type="scientific">Heyndrickxia acidicola</name>
    <dbReference type="NCBI Taxonomy" id="209389"/>
    <lineage>
        <taxon>Bacteria</taxon>
        <taxon>Bacillati</taxon>
        <taxon>Bacillota</taxon>
        <taxon>Bacilli</taxon>
        <taxon>Bacillales</taxon>
        <taxon>Bacillaceae</taxon>
        <taxon>Heyndrickxia</taxon>
    </lineage>
</organism>
<feature type="domain" description="Bacterial Ig" evidence="1">
    <location>
        <begin position="295"/>
        <end position="372"/>
    </location>
</feature>
<protein>
    <submittedName>
        <fullName evidence="2">Ig-like domain-containing protein</fullName>
    </submittedName>
</protein>
<evidence type="ECO:0000313" key="2">
    <source>
        <dbReference type="EMBL" id="MED1205978.1"/>
    </source>
</evidence>
<evidence type="ECO:0000313" key="3">
    <source>
        <dbReference type="Proteomes" id="UP001341444"/>
    </source>
</evidence>
<evidence type="ECO:0000259" key="1">
    <source>
        <dbReference type="Pfam" id="PF17936"/>
    </source>
</evidence>
<dbReference type="Pfam" id="PF17936">
    <property type="entry name" value="Big_6"/>
    <property type="match status" value="3"/>
</dbReference>
<sequence length="455" mass="49490">MEDWKFYFIRNPITGLQSNFITAFFLIINSNNRTDLPKIKDAGRDVIENWYFPVMAYNGTKPVNSPLILANGTKNTTAYQEKVFTLLEQDSFLGETPLAQYPFSTADFSYQSDNDQNITFNKLEYTLTDQMHASNYLFQAGDHVVVINDTKLRTAPTTSSNPTNLAKNTPLIITGNFVYDQINAENQFVWYPVKTETGTVSGYISSAYITKKLAAPAVSPVDDNDVTITGTAPANDQVRVMNGTFLVGSGQADSNGDFKLGIIHQKAGTELTVTYIDNLNATSLPATVNVLDKTAPAAPSVNTVNNTSSIVTGRTEANATITVTLVGKPYYSKSDSSGIFKVEIPVQNTGTNVFVTSKDTAGNISTVKILTVVRVAPNIPTVNTVKYYSTSITGNTEKNDKVTVKIGSRIYTTIANVSGNYKVSIPKRKVGTKLYVSASDAKSKVSAIRTVTVLK</sequence>
<name>A0ABU6MQR5_9BACI</name>
<feature type="domain" description="Bacterial Ig" evidence="1">
    <location>
        <begin position="215"/>
        <end position="292"/>
    </location>
</feature>
<dbReference type="Proteomes" id="UP001341444">
    <property type="component" value="Unassembled WGS sequence"/>
</dbReference>
<dbReference type="RefSeq" id="WP_066271453.1">
    <property type="nucleotide sequence ID" value="NZ_JARMAB010000045.1"/>
</dbReference>
<dbReference type="NCBIfam" id="NF033510">
    <property type="entry name" value="Ca_tandemer"/>
    <property type="match status" value="1"/>
</dbReference>